<proteinExistence type="predicted"/>
<reference evidence="1 2" key="1">
    <citation type="journal article" date="2012" name="J. Bacteriol.">
        <title>Genome sequence of Sphingobium indicum B90A, a hexachlorocyclohexane-degrading bacterium.</title>
        <authorList>
            <person name="Anand S."/>
            <person name="Sangwan N."/>
            <person name="Lata P."/>
            <person name="Kaur J."/>
            <person name="Dua A."/>
            <person name="Singh A.K."/>
            <person name="Verma M."/>
            <person name="Kaur J."/>
            <person name="Khurana J.P."/>
            <person name="Khurana P."/>
            <person name="Mathur S."/>
            <person name="Lal R."/>
        </authorList>
    </citation>
    <scope>NUCLEOTIDE SEQUENCE [LARGE SCALE GENOMIC DNA]</scope>
    <source>
        <strain evidence="2">DSM 16412 / CCM 7286 / MTCC 6364 / B90A</strain>
    </source>
</reference>
<dbReference type="RefSeq" id="WP_007687922.1">
    <property type="nucleotide sequence ID" value="NZ_CP013070.1"/>
</dbReference>
<protein>
    <submittedName>
        <fullName evidence="1">Uncharacterized protein</fullName>
    </submittedName>
</protein>
<name>A0A1L5BR48_SPHIB</name>
<gene>
    <name evidence="1" type="ORF">SIDU_12985</name>
</gene>
<dbReference type="AlphaFoldDB" id="A0A1L5BR48"/>
<dbReference type="Proteomes" id="UP000004550">
    <property type="component" value="Chromosome"/>
</dbReference>
<sequence length="223" mass="24333">MDTTAADKIKLHLDALAAKALSAFKRQMLHIHAGGDYREFVPEFMVNDMVRAAESSASQLLADAVSRVSGISTAPASFTMIDMAMDAYLSDLQGVVEQGRGVPLHPAMLKVAGERFDAVRQRLIRYLDNHRPSFVESKNKGGRPPTWDWEGALIHVTAIANTPDGLPSERGAQARIEEIIHDWFIQAGGDAPADSEIRKRASAIMKGLKTSFRPLPADTLPDS</sequence>
<organism evidence="1 2">
    <name type="scientific">Sphingobium indicum (strain DSM 16412 / CCM 7286 / MTCC 6364 / B90A)</name>
    <dbReference type="NCBI Taxonomy" id="861109"/>
    <lineage>
        <taxon>Bacteria</taxon>
        <taxon>Pseudomonadati</taxon>
        <taxon>Pseudomonadota</taxon>
        <taxon>Alphaproteobacteria</taxon>
        <taxon>Sphingomonadales</taxon>
        <taxon>Sphingomonadaceae</taxon>
        <taxon>Sphingobium</taxon>
    </lineage>
</organism>
<dbReference type="KEGG" id="sinb:SIDU_12985"/>
<accession>A0A1L5BR48</accession>
<evidence type="ECO:0000313" key="2">
    <source>
        <dbReference type="Proteomes" id="UP000004550"/>
    </source>
</evidence>
<dbReference type="EMBL" id="CP013070">
    <property type="protein sequence ID" value="APL95353.1"/>
    <property type="molecule type" value="Genomic_DNA"/>
</dbReference>
<evidence type="ECO:0000313" key="1">
    <source>
        <dbReference type="EMBL" id="APL95353.1"/>
    </source>
</evidence>